<dbReference type="EMBL" id="ML977514">
    <property type="protein sequence ID" value="KAF2125992.1"/>
    <property type="molecule type" value="Genomic_DNA"/>
</dbReference>
<dbReference type="AlphaFoldDB" id="A0A6A6A1Y9"/>
<dbReference type="GeneID" id="54406570"/>
<protein>
    <submittedName>
        <fullName evidence="1">Uncharacterized protein</fullName>
    </submittedName>
</protein>
<sequence>MCKVIQFRFTCHHTLRLRKSSCGGTRHKTTRNSTKAACNADAYITRTLSHDCGACQQKEWDDTWKRKLERAESFAKTLTGRGIPGTEEVAELVKQLEAQYAAAAWDMRHAFAHAHRPSVARVGISHREIALSPLSREVRPEDVVERVQFKDWAHEEYEYDGDYVASTDPMHPVDNTSYSHPLYYDDDSWVLNHLTAEEIQDEGPGVAFDFGESTWGWDDDSETPTAGSEHGKRHRQILRRHRETTDLSRYYSDWLMISRCEMRDFEGLEGRVIRDPPRMCGVVMSGSGCGQMN</sequence>
<organism evidence="1 2">
    <name type="scientific">Dothidotthia symphoricarpi CBS 119687</name>
    <dbReference type="NCBI Taxonomy" id="1392245"/>
    <lineage>
        <taxon>Eukaryota</taxon>
        <taxon>Fungi</taxon>
        <taxon>Dikarya</taxon>
        <taxon>Ascomycota</taxon>
        <taxon>Pezizomycotina</taxon>
        <taxon>Dothideomycetes</taxon>
        <taxon>Pleosporomycetidae</taxon>
        <taxon>Pleosporales</taxon>
        <taxon>Dothidotthiaceae</taxon>
        <taxon>Dothidotthia</taxon>
    </lineage>
</organism>
<dbReference type="Proteomes" id="UP000799771">
    <property type="component" value="Unassembled WGS sequence"/>
</dbReference>
<dbReference type="OrthoDB" id="3933435at2759"/>
<dbReference type="RefSeq" id="XP_033520384.1">
    <property type="nucleotide sequence ID" value="XM_033666138.1"/>
</dbReference>
<accession>A0A6A6A1Y9</accession>
<reference evidence="1" key="1">
    <citation type="journal article" date="2020" name="Stud. Mycol.">
        <title>101 Dothideomycetes genomes: a test case for predicting lifestyles and emergence of pathogens.</title>
        <authorList>
            <person name="Haridas S."/>
            <person name="Albert R."/>
            <person name="Binder M."/>
            <person name="Bloem J."/>
            <person name="Labutti K."/>
            <person name="Salamov A."/>
            <person name="Andreopoulos B."/>
            <person name="Baker S."/>
            <person name="Barry K."/>
            <person name="Bills G."/>
            <person name="Bluhm B."/>
            <person name="Cannon C."/>
            <person name="Castanera R."/>
            <person name="Culley D."/>
            <person name="Daum C."/>
            <person name="Ezra D."/>
            <person name="Gonzalez J."/>
            <person name="Henrissat B."/>
            <person name="Kuo A."/>
            <person name="Liang C."/>
            <person name="Lipzen A."/>
            <person name="Lutzoni F."/>
            <person name="Magnuson J."/>
            <person name="Mondo S."/>
            <person name="Nolan M."/>
            <person name="Ohm R."/>
            <person name="Pangilinan J."/>
            <person name="Park H.-J."/>
            <person name="Ramirez L."/>
            <person name="Alfaro M."/>
            <person name="Sun H."/>
            <person name="Tritt A."/>
            <person name="Yoshinaga Y."/>
            <person name="Zwiers L.-H."/>
            <person name="Turgeon B."/>
            <person name="Goodwin S."/>
            <person name="Spatafora J."/>
            <person name="Crous P."/>
            <person name="Grigoriev I."/>
        </authorList>
    </citation>
    <scope>NUCLEOTIDE SEQUENCE</scope>
    <source>
        <strain evidence="1">CBS 119687</strain>
    </source>
</reference>
<gene>
    <name evidence="1" type="ORF">P153DRAFT_346760</name>
</gene>
<name>A0A6A6A1Y9_9PLEO</name>
<evidence type="ECO:0000313" key="2">
    <source>
        <dbReference type="Proteomes" id="UP000799771"/>
    </source>
</evidence>
<evidence type="ECO:0000313" key="1">
    <source>
        <dbReference type="EMBL" id="KAF2125992.1"/>
    </source>
</evidence>
<keyword evidence="2" id="KW-1185">Reference proteome</keyword>
<proteinExistence type="predicted"/>